<proteinExistence type="predicted"/>
<evidence type="ECO:0000313" key="5">
    <source>
        <dbReference type="Proteomes" id="UP000288805"/>
    </source>
</evidence>
<sequence length="822" mass="92013">MKAQVLNRNKDIVCLILSYPPMNSVNRDIHEVWIQGVLKINEMVREMEVPSEKKAMDALEISSQIAILLDHTQHDIEAYVPREIIDKMCKKTLEVDMSVKEVTMRPLSTRSTKQEAIPLAMSQDDIEIEMTAGVARHDEKRPMQEKLLNLVVDFAVRQISQEIENPEFLRIGISGRDGVRVTSALMNLPKIRETFDVVIQVDGSLHSTSTAIEENIAAQLGLSTWTGPELDKFLKGTNFFIVLENIHERMELALKEVTEVHIWEYASHAPALRPASQMKDEVLFNTLAFICGHLGGKGLTEPPNDVAREKANEMHLMNNKLSELPKSPDCPQLRALFLQINHHLRVIPTVQLRIFLLRGCRLLMELPPEVGELSNLEYVNGEGVPVEIKEVLRHATALVLDRHLTLTNLSEFGIGNIKNLEFCVLGECSQIESIVDGAEIYTQGDEGGDVCAEIILGSLQYLRLHYMKNLRSIWKGPIQRGCLSNLKSLELHECPYLTTIFTLDLLENLNILEELVVEHCPEIISIVTHEVPVEHRWFSLVTYLPKLKKLSLHYMPKLVSISSGLCIAPTLEWMSFYNCPSLQTLSDMEVSSNNLKVIIGQADWWSALKWSTSAFGYVLPCNLDSIFVPVKQDIDLMTQLAEIGIQLLAPKQEREPSQESGSDGSVKVPAVEEGTTSEEKQLYEPAPSSPFSIEEGGSIKAPAVDTGTTSKEKQPYEPASLPFPTEGNDSMKAPAVEGGNHLRGKAAYEPVPLPFPREGGDFIKASAVEARTTLKETQLSEHAPSQRRKGNIWFAKKYSSISNFIYGSKKEDNGGQIFMHML</sequence>
<dbReference type="EMBL" id="QGNW01000724">
    <property type="protein sequence ID" value="RVW64243.1"/>
    <property type="molecule type" value="Genomic_DNA"/>
</dbReference>
<dbReference type="Pfam" id="PF23247">
    <property type="entry name" value="LRR_RPS2"/>
    <property type="match status" value="1"/>
</dbReference>
<comment type="caution">
    <text evidence="4">The sequence shown here is derived from an EMBL/GenBank/DDBJ whole genome shotgun (WGS) entry which is preliminary data.</text>
</comment>
<dbReference type="Gene3D" id="3.80.10.10">
    <property type="entry name" value="Ribonuclease Inhibitor"/>
    <property type="match status" value="2"/>
</dbReference>
<protein>
    <recommendedName>
        <fullName evidence="3">Disease resistance protein At4g27190-like leucine-rich repeats domain-containing protein</fullName>
    </recommendedName>
</protein>
<dbReference type="InterPro" id="IPR057135">
    <property type="entry name" value="At4g27190-like_LRR"/>
</dbReference>
<dbReference type="InterPro" id="IPR050905">
    <property type="entry name" value="Plant_NBS-LRR"/>
</dbReference>
<dbReference type="Proteomes" id="UP000288805">
    <property type="component" value="Unassembled WGS sequence"/>
</dbReference>
<gene>
    <name evidence="4" type="ORF">CK203_046304</name>
</gene>
<evidence type="ECO:0000256" key="2">
    <source>
        <dbReference type="SAM" id="MobiDB-lite"/>
    </source>
</evidence>
<name>A0A438FWA8_VITVI</name>
<dbReference type="AlphaFoldDB" id="A0A438FWA8"/>
<organism evidence="4 5">
    <name type="scientific">Vitis vinifera</name>
    <name type="common">Grape</name>
    <dbReference type="NCBI Taxonomy" id="29760"/>
    <lineage>
        <taxon>Eukaryota</taxon>
        <taxon>Viridiplantae</taxon>
        <taxon>Streptophyta</taxon>
        <taxon>Embryophyta</taxon>
        <taxon>Tracheophyta</taxon>
        <taxon>Spermatophyta</taxon>
        <taxon>Magnoliopsida</taxon>
        <taxon>eudicotyledons</taxon>
        <taxon>Gunneridae</taxon>
        <taxon>Pentapetalae</taxon>
        <taxon>rosids</taxon>
        <taxon>Vitales</taxon>
        <taxon>Vitaceae</taxon>
        <taxon>Viteae</taxon>
        <taxon>Vitis</taxon>
    </lineage>
</organism>
<dbReference type="SUPFAM" id="SSF52058">
    <property type="entry name" value="L domain-like"/>
    <property type="match status" value="1"/>
</dbReference>
<evidence type="ECO:0000256" key="1">
    <source>
        <dbReference type="ARBA" id="ARBA00022821"/>
    </source>
</evidence>
<dbReference type="PANTHER" id="PTHR33463:SF179">
    <property type="entry name" value="NB-ARC DOMAIN-CONTAINING PROTEIN"/>
    <property type="match status" value="1"/>
</dbReference>
<reference evidence="4 5" key="1">
    <citation type="journal article" date="2018" name="PLoS Genet.">
        <title>Population sequencing reveals clonal diversity and ancestral inbreeding in the grapevine cultivar Chardonnay.</title>
        <authorList>
            <person name="Roach M.J."/>
            <person name="Johnson D.L."/>
            <person name="Bohlmann J."/>
            <person name="van Vuuren H.J."/>
            <person name="Jones S.J."/>
            <person name="Pretorius I.S."/>
            <person name="Schmidt S.A."/>
            <person name="Borneman A.R."/>
        </authorList>
    </citation>
    <scope>NUCLEOTIDE SEQUENCE [LARGE SCALE GENOMIC DNA]</scope>
    <source>
        <strain evidence="5">cv. Chardonnay</strain>
        <tissue evidence="4">Leaf</tissue>
    </source>
</reference>
<evidence type="ECO:0000259" key="3">
    <source>
        <dbReference type="Pfam" id="PF23247"/>
    </source>
</evidence>
<dbReference type="PANTHER" id="PTHR33463">
    <property type="entry name" value="NB-ARC DOMAIN-CONTAINING PROTEIN-RELATED"/>
    <property type="match status" value="1"/>
</dbReference>
<accession>A0A438FWA8</accession>
<feature type="region of interest" description="Disordered" evidence="2">
    <location>
        <begin position="651"/>
        <end position="728"/>
    </location>
</feature>
<feature type="domain" description="Disease resistance protein At4g27190-like leucine-rich repeats" evidence="3">
    <location>
        <begin position="416"/>
        <end position="520"/>
    </location>
</feature>
<evidence type="ECO:0000313" key="4">
    <source>
        <dbReference type="EMBL" id="RVW64243.1"/>
    </source>
</evidence>
<keyword evidence="1" id="KW-0611">Plant defense</keyword>
<dbReference type="InterPro" id="IPR032675">
    <property type="entry name" value="LRR_dom_sf"/>
</dbReference>